<evidence type="ECO:0000256" key="1">
    <source>
        <dbReference type="SAM" id="Phobius"/>
    </source>
</evidence>
<dbReference type="EMBL" id="JARQZJ010000010">
    <property type="protein sequence ID" value="KAK9872338.1"/>
    <property type="molecule type" value="Genomic_DNA"/>
</dbReference>
<evidence type="ECO:0000313" key="2">
    <source>
        <dbReference type="EMBL" id="KAK9872338.1"/>
    </source>
</evidence>
<accession>A0AAW1TUH7</accession>
<keyword evidence="1" id="KW-0472">Membrane</keyword>
<keyword evidence="3" id="KW-1185">Reference proteome</keyword>
<dbReference type="AlphaFoldDB" id="A0AAW1TUH7"/>
<name>A0AAW1TUH7_9CUCU</name>
<keyword evidence="1" id="KW-1133">Transmembrane helix</keyword>
<sequence>MCCCKFPPTVGLAIYIFLSVLVGLYFRQVRTIYITPTGCDIDHSKDCKDFSKPDFISDVVFDGLDNLGKKFSGNFYSSFNFDNNFRTSLRGMKT</sequence>
<protein>
    <submittedName>
        <fullName evidence="2">Uncharacterized protein</fullName>
    </submittedName>
</protein>
<comment type="caution">
    <text evidence="2">The sequence shown here is derived from an EMBL/GenBank/DDBJ whole genome shotgun (WGS) entry which is preliminary data.</text>
</comment>
<feature type="transmembrane region" description="Helical" evidence="1">
    <location>
        <begin position="6"/>
        <end position="26"/>
    </location>
</feature>
<gene>
    <name evidence="2" type="ORF">WA026_017152</name>
</gene>
<reference evidence="2 3" key="1">
    <citation type="submission" date="2023-03" db="EMBL/GenBank/DDBJ databases">
        <title>Genome insight into feeding habits of ladybird beetles.</title>
        <authorList>
            <person name="Li H.-S."/>
            <person name="Huang Y.-H."/>
            <person name="Pang H."/>
        </authorList>
    </citation>
    <scope>NUCLEOTIDE SEQUENCE [LARGE SCALE GENOMIC DNA]</scope>
    <source>
        <strain evidence="2">SYSU_2023b</strain>
        <tissue evidence="2">Whole body</tissue>
    </source>
</reference>
<dbReference type="Proteomes" id="UP001431783">
    <property type="component" value="Unassembled WGS sequence"/>
</dbReference>
<keyword evidence="1" id="KW-0812">Transmembrane</keyword>
<proteinExistence type="predicted"/>
<evidence type="ECO:0000313" key="3">
    <source>
        <dbReference type="Proteomes" id="UP001431783"/>
    </source>
</evidence>
<organism evidence="2 3">
    <name type="scientific">Henosepilachna vigintioctopunctata</name>
    <dbReference type="NCBI Taxonomy" id="420089"/>
    <lineage>
        <taxon>Eukaryota</taxon>
        <taxon>Metazoa</taxon>
        <taxon>Ecdysozoa</taxon>
        <taxon>Arthropoda</taxon>
        <taxon>Hexapoda</taxon>
        <taxon>Insecta</taxon>
        <taxon>Pterygota</taxon>
        <taxon>Neoptera</taxon>
        <taxon>Endopterygota</taxon>
        <taxon>Coleoptera</taxon>
        <taxon>Polyphaga</taxon>
        <taxon>Cucujiformia</taxon>
        <taxon>Coccinelloidea</taxon>
        <taxon>Coccinellidae</taxon>
        <taxon>Epilachninae</taxon>
        <taxon>Epilachnini</taxon>
        <taxon>Henosepilachna</taxon>
    </lineage>
</organism>